<sequence length="303" mass="34676">MNHLRAKVSTHKIEHGTWKPLAIRRFEPLSVKNLSRIPPSTKTVTFTWDFLRSAFGGSQWSPGLYYIPPSHGPCILPGRTYYALDATYEPYLPEQPGAHGAKLTAFFNINPGDVDGDDAGAAYSDVPLFICASPYSTEKNTRKYTYFGTYSQTRWSDKLDYDHMVEVVPNKVKMYWAEHLSETGRPEWVTEALKKHFWPKPEYAGATFGNGVSTGSVPNEDDERSKVLEDVEAYVNELKSWEKESSMKAKLLKKENILKAFEREDIADPPGLRLWWEYLQCVGWDDKFYTMLANMQRDSPHKG</sequence>
<evidence type="ECO:0000313" key="2">
    <source>
        <dbReference type="EMBL" id="OCL14207.1"/>
    </source>
</evidence>
<dbReference type="AlphaFoldDB" id="A0A8E2JYV5"/>
<accession>A0A8E2JYV5</accession>
<organism evidence="2 3">
    <name type="scientific">Glonium stellatum</name>
    <dbReference type="NCBI Taxonomy" id="574774"/>
    <lineage>
        <taxon>Eukaryota</taxon>
        <taxon>Fungi</taxon>
        <taxon>Dikarya</taxon>
        <taxon>Ascomycota</taxon>
        <taxon>Pezizomycotina</taxon>
        <taxon>Dothideomycetes</taxon>
        <taxon>Pleosporomycetidae</taxon>
        <taxon>Gloniales</taxon>
        <taxon>Gloniaceae</taxon>
        <taxon>Glonium</taxon>
    </lineage>
</organism>
<dbReference type="EMBL" id="KV748601">
    <property type="protein sequence ID" value="OCL14207.1"/>
    <property type="molecule type" value="Genomic_DNA"/>
</dbReference>
<feature type="domain" description="DUF6697" evidence="1">
    <location>
        <begin position="45"/>
        <end position="294"/>
    </location>
</feature>
<dbReference type="Proteomes" id="UP000250140">
    <property type="component" value="Unassembled WGS sequence"/>
</dbReference>
<evidence type="ECO:0000313" key="3">
    <source>
        <dbReference type="Proteomes" id="UP000250140"/>
    </source>
</evidence>
<proteinExistence type="predicted"/>
<gene>
    <name evidence="2" type="ORF">AOQ84DRAFT_394606</name>
</gene>
<name>A0A8E2JYV5_9PEZI</name>
<dbReference type="InterPro" id="IPR046520">
    <property type="entry name" value="DUF6697"/>
</dbReference>
<protein>
    <recommendedName>
        <fullName evidence="1">DUF6697 domain-containing protein</fullName>
    </recommendedName>
</protein>
<dbReference type="Pfam" id="PF20411">
    <property type="entry name" value="DUF6697"/>
    <property type="match status" value="1"/>
</dbReference>
<reference evidence="2 3" key="1">
    <citation type="journal article" date="2016" name="Nat. Commun.">
        <title>Ectomycorrhizal ecology is imprinted in the genome of the dominant symbiotic fungus Cenococcum geophilum.</title>
        <authorList>
            <consortium name="DOE Joint Genome Institute"/>
            <person name="Peter M."/>
            <person name="Kohler A."/>
            <person name="Ohm R.A."/>
            <person name="Kuo A."/>
            <person name="Krutzmann J."/>
            <person name="Morin E."/>
            <person name="Arend M."/>
            <person name="Barry K.W."/>
            <person name="Binder M."/>
            <person name="Choi C."/>
            <person name="Clum A."/>
            <person name="Copeland A."/>
            <person name="Grisel N."/>
            <person name="Haridas S."/>
            <person name="Kipfer T."/>
            <person name="LaButti K."/>
            <person name="Lindquist E."/>
            <person name="Lipzen A."/>
            <person name="Maire R."/>
            <person name="Meier B."/>
            <person name="Mihaltcheva S."/>
            <person name="Molinier V."/>
            <person name="Murat C."/>
            <person name="Poggeler S."/>
            <person name="Quandt C.A."/>
            <person name="Sperisen C."/>
            <person name="Tritt A."/>
            <person name="Tisserant E."/>
            <person name="Crous P.W."/>
            <person name="Henrissat B."/>
            <person name="Nehls U."/>
            <person name="Egli S."/>
            <person name="Spatafora J.W."/>
            <person name="Grigoriev I.V."/>
            <person name="Martin F.M."/>
        </authorList>
    </citation>
    <scope>NUCLEOTIDE SEQUENCE [LARGE SCALE GENOMIC DNA]</scope>
    <source>
        <strain evidence="2 3">CBS 207.34</strain>
    </source>
</reference>
<evidence type="ECO:0000259" key="1">
    <source>
        <dbReference type="Pfam" id="PF20411"/>
    </source>
</evidence>
<dbReference type="OrthoDB" id="5427977at2759"/>
<keyword evidence="3" id="KW-1185">Reference proteome</keyword>